<sequence length="58" mass="6216">MRQYMGCAGRIANGVNTVYCSYATPGGHALVGARIYVPADQLADPDRRAVRLGVGRHL</sequence>
<protein>
    <submittedName>
        <fullName evidence="1">Uncharacterized protein</fullName>
    </submittedName>
</protein>
<dbReference type="RefSeq" id="WP_377553759.1">
    <property type="nucleotide sequence ID" value="NZ_JBHSBN010000084.1"/>
</dbReference>
<gene>
    <name evidence="1" type="ORF">ACFOX0_33990</name>
</gene>
<comment type="caution">
    <text evidence="1">The sequence shown here is derived from an EMBL/GenBank/DDBJ whole genome shotgun (WGS) entry which is preliminary data.</text>
</comment>
<organism evidence="1 2">
    <name type="scientific">Micromonospora zhanjiangensis</name>
    <dbReference type="NCBI Taxonomy" id="1522057"/>
    <lineage>
        <taxon>Bacteria</taxon>
        <taxon>Bacillati</taxon>
        <taxon>Actinomycetota</taxon>
        <taxon>Actinomycetes</taxon>
        <taxon>Micromonosporales</taxon>
        <taxon>Micromonosporaceae</taxon>
        <taxon>Micromonospora</taxon>
    </lineage>
</organism>
<accession>A0ABV8KXQ7</accession>
<keyword evidence="2" id="KW-1185">Reference proteome</keyword>
<evidence type="ECO:0000313" key="1">
    <source>
        <dbReference type="EMBL" id="MFC4110904.1"/>
    </source>
</evidence>
<proteinExistence type="predicted"/>
<dbReference type="Proteomes" id="UP001595868">
    <property type="component" value="Unassembled WGS sequence"/>
</dbReference>
<reference evidence="2" key="1">
    <citation type="journal article" date="2019" name="Int. J. Syst. Evol. Microbiol.">
        <title>The Global Catalogue of Microorganisms (GCM) 10K type strain sequencing project: providing services to taxonomists for standard genome sequencing and annotation.</title>
        <authorList>
            <consortium name="The Broad Institute Genomics Platform"/>
            <consortium name="The Broad Institute Genome Sequencing Center for Infectious Disease"/>
            <person name="Wu L."/>
            <person name="Ma J."/>
        </authorList>
    </citation>
    <scope>NUCLEOTIDE SEQUENCE [LARGE SCALE GENOMIC DNA]</scope>
    <source>
        <strain evidence="2">2902at01</strain>
    </source>
</reference>
<name>A0ABV8KXQ7_9ACTN</name>
<evidence type="ECO:0000313" key="2">
    <source>
        <dbReference type="Proteomes" id="UP001595868"/>
    </source>
</evidence>
<dbReference type="EMBL" id="JBHSBN010000084">
    <property type="protein sequence ID" value="MFC4110904.1"/>
    <property type="molecule type" value="Genomic_DNA"/>
</dbReference>